<dbReference type="OrthoDB" id="2652699at2"/>
<dbReference type="SUPFAM" id="SSF47336">
    <property type="entry name" value="ACP-like"/>
    <property type="match status" value="1"/>
</dbReference>
<dbReference type="EMBL" id="CP003422">
    <property type="protein sequence ID" value="AFH63019.1"/>
    <property type="molecule type" value="Genomic_DNA"/>
</dbReference>
<dbReference type="InterPro" id="IPR036736">
    <property type="entry name" value="ACP-like_sf"/>
</dbReference>
<proteinExistence type="predicted"/>
<evidence type="ECO:0000313" key="5">
    <source>
        <dbReference type="Proteomes" id="UP000007392"/>
    </source>
</evidence>
<dbReference type="Pfam" id="PF00550">
    <property type="entry name" value="PP-binding"/>
    <property type="match status" value="1"/>
</dbReference>
<dbReference type="PATRIC" id="fig|997761.3.peg.3971"/>
<dbReference type="PROSITE" id="PS50075">
    <property type="entry name" value="CARRIER"/>
    <property type="match status" value="1"/>
</dbReference>
<protein>
    <submittedName>
        <fullName evidence="4">Acyl carrier protein</fullName>
    </submittedName>
</protein>
<dbReference type="Proteomes" id="UP000007392">
    <property type="component" value="Chromosome"/>
</dbReference>
<evidence type="ECO:0000256" key="1">
    <source>
        <dbReference type="ARBA" id="ARBA00022450"/>
    </source>
</evidence>
<organism evidence="4 5">
    <name type="scientific">Paenibacillus mucilaginosus K02</name>
    <dbReference type="NCBI Taxonomy" id="997761"/>
    <lineage>
        <taxon>Bacteria</taxon>
        <taxon>Bacillati</taxon>
        <taxon>Bacillota</taxon>
        <taxon>Bacilli</taxon>
        <taxon>Bacillales</taxon>
        <taxon>Paenibacillaceae</taxon>
        <taxon>Paenibacillus</taxon>
    </lineage>
</organism>
<keyword evidence="1" id="KW-0596">Phosphopantetheine</keyword>
<reference evidence="4 5" key="1">
    <citation type="submission" date="2013-06" db="EMBL/GenBank/DDBJ databases">
        <title>Complete genome sequence of Paenibacillus mucilaginosus K02.</title>
        <authorList>
            <person name="Xiao B."/>
            <person name="Sun L."/>
            <person name="Xiao L."/>
            <person name="Lian B."/>
        </authorList>
    </citation>
    <scope>NUCLEOTIDE SEQUENCE [LARGE SCALE GENOMIC DNA]</scope>
    <source>
        <strain evidence="4 5">K02</strain>
    </source>
</reference>
<dbReference type="InterPro" id="IPR006162">
    <property type="entry name" value="Ppantetheine_attach_site"/>
</dbReference>
<sequence length="94" mass="10522">MEECSVTQEQVKSQLREIIADLVEISDFADDDDFNRDLGIDSMMTIEIIAQIERKMNVVIPESALPEFVDLERTANRIYALVTEQSGTSAAVQA</sequence>
<dbReference type="InterPro" id="IPR009081">
    <property type="entry name" value="PP-bd_ACP"/>
</dbReference>
<evidence type="ECO:0000313" key="4">
    <source>
        <dbReference type="EMBL" id="AFH63019.1"/>
    </source>
</evidence>
<name>I0BKX2_9BACL</name>
<feature type="domain" description="Carrier" evidence="3">
    <location>
        <begin position="6"/>
        <end position="86"/>
    </location>
</feature>
<evidence type="ECO:0000259" key="3">
    <source>
        <dbReference type="PROSITE" id="PS50075"/>
    </source>
</evidence>
<keyword evidence="2" id="KW-0597">Phosphoprotein</keyword>
<dbReference type="KEGG" id="pmw:B2K_20285"/>
<dbReference type="Gene3D" id="1.10.1200.10">
    <property type="entry name" value="ACP-like"/>
    <property type="match status" value="1"/>
</dbReference>
<dbReference type="PROSITE" id="PS00012">
    <property type="entry name" value="PHOSPHOPANTETHEINE"/>
    <property type="match status" value="1"/>
</dbReference>
<evidence type="ECO:0000256" key="2">
    <source>
        <dbReference type="ARBA" id="ARBA00022553"/>
    </source>
</evidence>
<gene>
    <name evidence="4" type="ORF">B2K_20285</name>
</gene>
<dbReference type="AlphaFoldDB" id="I0BKX2"/>
<dbReference type="HOGENOM" id="CLU_108696_7_1_9"/>
<accession>I0BKX2</accession>